<name>A0A3N0BWR8_9SPHI</name>
<dbReference type="AlphaFoldDB" id="A0A3N0BWR8"/>
<reference evidence="1 2" key="1">
    <citation type="submission" date="2018-10" db="EMBL/GenBank/DDBJ databases">
        <title>Genome sequencing of Pedobacter jejuensis TNB23.</title>
        <authorList>
            <person name="Cho Y.-J."/>
            <person name="Cho A."/>
            <person name="Kim O.-S."/>
        </authorList>
    </citation>
    <scope>NUCLEOTIDE SEQUENCE [LARGE SCALE GENOMIC DNA]</scope>
    <source>
        <strain evidence="1 2">TNB23</strain>
    </source>
</reference>
<dbReference type="OrthoDB" id="9792992at2"/>
<evidence type="ECO:0000313" key="1">
    <source>
        <dbReference type="EMBL" id="RNL54173.1"/>
    </source>
</evidence>
<accession>A0A3N0BWR8</accession>
<evidence type="ECO:0008006" key="3">
    <source>
        <dbReference type="Google" id="ProtNLM"/>
    </source>
</evidence>
<dbReference type="RefSeq" id="WP_123205493.1">
    <property type="nucleotide sequence ID" value="NZ_RBEE01000012.1"/>
</dbReference>
<keyword evidence="2" id="KW-1185">Reference proteome</keyword>
<gene>
    <name evidence="1" type="ORF">D7004_08760</name>
</gene>
<dbReference type="EMBL" id="RBEE01000012">
    <property type="protein sequence ID" value="RNL54173.1"/>
    <property type="molecule type" value="Genomic_DNA"/>
</dbReference>
<protein>
    <recommendedName>
        <fullName evidence="3">Sensor histidine kinase</fullName>
    </recommendedName>
</protein>
<evidence type="ECO:0000313" key="2">
    <source>
        <dbReference type="Proteomes" id="UP000274046"/>
    </source>
</evidence>
<comment type="caution">
    <text evidence="1">The sequence shown here is derived from an EMBL/GenBank/DDBJ whole genome shotgun (WGS) entry which is preliminary data.</text>
</comment>
<dbReference type="Proteomes" id="UP000274046">
    <property type="component" value="Unassembled WGS sequence"/>
</dbReference>
<organism evidence="1 2">
    <name type="scientific">Pedobacter jejuensis</name>
    <dbReference type="NCBI Taxonomy" id="1268550"/>
    <lineage>
        <taxon>Bacteria</taxon>
        <taxon>Pseudomonadati</taxon>
        <taxon>Bacteroidota</taxon>
        <taxon>Sphingobacteriia</taxon>
        <taxon>Sphingobacteriales</taxon>
        <taxon>Sphingobacteriaceae</taxon>
        <taxon>Pedobacter</taxon>
    </lineage>
</organism>
<sequence>MNLELAYAPDTTELSFIPLVLITVLENMIKHGDLSGSAGHSSLDIFIDDNNLIIASRNKILSTPPSYGLSSGLDNIKNRLAFAYGNDYSLEHFIDEDNYFELTIKVRITAIKQNQISSEISSMVSN</sequence>
<proteinExistence type="predicted"/>